<sequence>MSVGKMYQPEVVIEEWRTPGAGHVNQETFVKYVKSNDWDNAIKLLSQDPQLGSAIVKWGGTALHYAIRKRCSVRIIQQLVDLMDNEVLEMTDVTDCTALYDLINLFPERVQVAECMCSSSLMIAYGGDRREPELLSVPVSLTRRGYPRIIPAFHCRVIYGGGPRADECVRFYLSVFSLYRIVILAKKISKNTFEPFITPIKDMDRVLSSIQARFCLNLRGRRRSGSPATTSVDPTKSLNLAAARSLISDSPATTSMKNLSKICFLISDSPATTFRDPTLFSNLAARLIGTPVGSSCIQILGVPGPASTKNISSLKRKTSDCKAFPLHKKKLELDLGNARLK</sequence>
<organism evidence="1 2">
    <name type="scientific">Malus baccata</name>
    <name type="common">Siberian crab apple</name>
    <name type="synonym">Pyrus baccata</name>
    <dbReference type="NCBI Taxonomy" id="106549"/>
    <lineage>
        <taxon>Eukaryota</taxon>
        <taxon>Viridiplantae</taxon>
        <taxon>Streptophyta</taxon>
        <taxon>Embryophyta</taxon>
        <taxon>Tracheophyta</taxon>
        <taxon>Spermatophyta</taxon>
        <taxon>Magnoliopsida</taxon>
        <taxon>eudicotyledons</taxon>
        <taxon>Gunneridae</taxon>
        <taxon>Pentapetalae</taxon>
        <taxon>rosids</taxon>
        <taxon>fabids</taxon>
        <taxon>Rosales</taxon>
        <taxon>Rosaceae</taxon>
        <taxon>Amygdaloideae</taxon>
        <taxon>Maleae</taxon>
        <taxon>Malus</taxon>
    </lineage>
</organism>
<comment type="caution">
    <text evidence="1">The sequence shown here is derived from an EMBL/GenBank/DDBJ whole genome shotgun (WGS) entry which is preliminary data.</text>
</comment>
<dbReference type="Proteomes" id="UP000315295">
    <property type="component" value="Unassembled WGS sequence"/>
</dbReference>
<proteinExistence type="predicted"/>
<gene>
    <name evidence="1" type="ORF">C1H46_044529</name>
</gene>
<evidence type="ECO:0000313" key="1">
    <source>
        <dbReference type="EMBL" id="TQD69937.1"/>
    </source>
</evidence>
<evidence type="ECO:0000313" key="2">
    <source>
        <dbReference type="Proteomes" id="UP000315295"/>
    </source>
</evidence>
<reference evidence="1 2" key="1">
    <citation type="journal article" date="2019" name="G3 (Bethesda)">
        <title>Sequencing of a Wild Apple (Malus baccata) Genome Unravels the Differences Between Cultivated and Wild Apple Species Regarding Disease Resistance and Cold Tolerance.</title>
        <authorList>
            <person name="Chen X."/>
        </authorList>
    </citation>
    <scope>NUCLEOTIDE SEQUENCE [LARGE SCALE GENOMIC DNA]</scope>
    <source>
        <strain evidence="2">cv. Shandingzi</strain>
        <tissue evidence="1">Leaves</tissue>
    </source>
</reference>
<accession>A0A540K6T8</accession>
<keyword evidence="2" id="KW-1185">Reference proteome</keyword>
<protein>
    <submittedName>
        <fullName evidence="1">Uncharacterized protein</fullName>
    </submittedName>
</protein>
<dbReference type="EMBL" id="VIEB01002232">
    <property type="protein sequence ID" value="TQD69937.1"/>
    <property type="molecule type" value="Genomic_DNA"/>
</dbReference>
<dbReference type="AlphaFoldDB" id="A0A540K6T8"/>
<name>A0A540K6T8_MALBA</name>